<proteinExistence type="predicted"/>
<name>A0A182IFP5_ANOAR</name>
<organism evidence="1 2">
    <name type="scientific">Anopheles arabiensis</name>
    <name type="common">Mosquito</name>
    <dbReference type="NCBI Taxonomy" id="7173"/>
    <lineage>
        <taxon>Eukaryota</taxon>
        <taxon>Metazoa</taxon>
        <taxon>Ecdysozoa</taxon>
        <taxon>Arthropoda</taxon>
        <taxon>Hexapoda</taxon>
        <taxon>Insecta</taxon>
        <taxon>Pterygota</taxon>
        <taxon>Neoptera</taxon>
        <taxon>Endopterygota</taxon>
        <taxon>Diptera</taxon>
        <taxon>Nematocera</taxon>
        <taxon>Culicoidea</taxon>
        <taxon>Culicidae</taxon>
        <taxon>Anophelinae</taxon>
        <taxon>Anopheles</taxon>
    </lineage>
</organism>
<evidence type="ECO:0000313" key="1">
    <source>
        <dbReference type="EnsemblMetazoa" id="AARA014306-PA"/>
    </source>
</evidence>
<dbReference type="EnsemblMetazoa" id="AARA014306-RA">
    <property type="protein sequence ID" value="AARA014306-PA"/>
    <property type="gene ID" value="AARA014306"/>
</dbReference>
<protein>
    <submittedName>
        <fullName evidence="1">Uncharacterized protein</fullName>
    </submittedName>
</protein>
<accession>A0A182IFP5</accession>
<evidence type="ECO:0000313" key="2">
    <source>
        <dbReference type="Proteomes" id="UP000075840"/>
    </source>
</evidence>
<dbReference type="Proteomes" id="UP000075840">
    <property type="component" value="Unassembled WGS sequence"/>
</dbReference>
<keyword evidence="2" id="KW-1185">Reference proteome</keyword>
<reference evidence="1" key="1">
    <citation type="submission" date="2022-08" db="UniProtKB">
        <authorList>
            <consortium name="EnsemblMetazoa"/>
        </authorList>
    </citation>
    <scope>IDENTIFICATION</scope>
    <source>
        <strain evidence="1">Dongola</strain>
    </source>
</reference>
<dbReference type="EMBL" id="APCN01003282">
    <property type="status" value="NOT_ANNOTATED_CDS"/>
    <property type="molecule type" value="Genomic_DNA"/>
</dbReference>
<sequence>MFLLRCHLRCVQMSITLCMRRGGDVVPPLSFPSKK</sequence>
<dbReference type="AlphaFoldDB" id="A0A182IFP5"/>
<dbReference type="VEuPathDB" id="VectorBase:AARA014306"/>